<evidence type="ECO:0000313" key="2">
    <source>
        <dbReference type="Proteomes" id="UP000078597"/>
    </source>
</evidence>
<sequence>MKLRTILRKAEYKFPEKIQSLNTVTYPSKSEDNIPDEDIFPHSSKTQNEISLLTQTTNMETETANFTPYFVSIDEKLKL</sequence>
<reference evidence="2" key="1">
    <citation type="submission" date="2016-05" db="EMBL/GenBank/DDBJ databases">
        <authorList>
            <person name="Naeem Raeece"/>
        </authorList>
    </citation>
    <scope>NUCLEOTIDE SEQUENCE [LARGE SCALE GENOMIC DNA]</scope>
</reference>
<proteinExistence type="predicted"/>
<gene>
    <name evidence="1" type="ORF">PMALA_041470</name>
</gene>
<dbReference type="Proteomes" id="UP000078597">
    <property type="component" value="Unassembled WGS sequence"/>
</dbReference>
<dbReference type="AlphaFoldDB" id="A0A1A8WLX7"/>
<protein>
    <submittedName>
        <fullName evidence="1">Uncharacterized protein</fullName>
    </submittedName>
</protein>
<evidence type="ECO:0000313" key="1">
    <source>
        <dbReference type="EMBL" id="SBS93922.1"/>
    </source>
</evidence>
<accession>A0A1A8WLX7</accession>
<name>A0A1A8WLX7_PLAMA</name>
<dbReference type="EMBL" id="FLQW01002677">
    <property type="protein sequence ID" value="SBS93922.1"/>
    <property type="molecule type" value="Genomic_DNA"/>
</dbReference>
<organism evidence="1 2">
    <name type="scientific">Plasmodium malariae</name>
    <dbReference type="NCBI Taxonomy" id="5858"/>
    <lineage>
        <taxon>Eukaryota</taxon>
        <taxon>Sar</taxon>
        <taxon>Alveolata</taxon>
        <taxon>Apicomplexa</taxon>
        <taxon>Aconoidasida</taxon>
        <taxon>Haemosporida</taxon>
        <taxon>Plasmodiidae</taxon>
        <taxon>Plasmodium</taxon>
        <taxon>Plasmodium (Plasmodium)</taxon>
    </lineage>
</organism>